<evidence type="ECO:0000256" key="1">
    <source>
        <dbReference type="SAM" id="Phobius"/>
    </source>
</evidence>
<keyword evidence="1" id="KW-0812">Transmembrane</keyword>
<dbReference type="EMBL" id="LAZR01024857">
    <property type="protein sequence ID" value="KKL73779.1"/>
    <property type="molecule type" value="Genomic_DNA"/>
</dbReference>
<comment type="caution">
    <text evidence="2">The sequence shown here is derived from an EMBL/GenBank/DDBJ whole genome shotgun (WGS) entry which is preliminary data.</text>
</comment>
<proteinExistence type="predicted"/>
<keyword evidence="1" id="KW-1133">Transmembrane helix</keyword>
<name>A0A0F9EIH0_9ZZZZ</name>
<sequence>MLNLIAYNGLALSVVYFGALIFLIPSNGNGDYLYLAFITGTLPLFGLGLVSIVSMRKTLLPTLLMYLFAI</sequence>
<accession>A0A0F9EIH0</accession>
<gene>
    <name evidence="2" type="ORF">LCGC14_2071470</name>
</gene>
<reference evidence="2" key="1">
    <citation type="journal article" date="2015" name="Nature">
        <title>Complex archaea that bridge the gap between prokaryotes and eukaryotes.</title>
        <authorList>
            <person name="Spang A."/>
            <person name="Saw J.H."/>
            <person name="Jorgensen S.L."/>
            <person name="Zaremba-Niedzwiedzka K."/>
            <person name="Martijn J."/>
            <person name="Lind A.E."/>
            <person name="van Eijk R."/>
            <person name="Schleper C."/>
            <person name="Guy L."/>
            <person name="Ettema T.J."/>
        </authorList>
    </citation>
    <scope>NUCLEOTIDE SEQUENCE</scope>
</reference>
<organism evidence="2">
    <name type="scientific">marine sediment metagenome</name>
    <dbReference type="NCBI Taxonomy" id="412755"/>
    <lineage>
        <taxon>unclassified sequences</taxon>
        <taxon>metagenomes</taxon>
        <taxon>ecological metagenomes</taxon>
    </lineage>
</organism>
<protein>
    <submittedName>
        <fullName evidence="2">Uncharacterized protein</fullName>
    </submittedName>
</protein>
<evidence type="ECO:0000313" key="2">
    <source>
        <dbReference type="EMBL" id="KKL73779.1"/>
    </source>
</evidence>
<feature type="transmembrane region" description="Helical" evidence="1">
    <location>
        <begin position="32"/>
        <end position="55"/>
    </location>
</feature>
<keyword evidence="1" id="KW-0472">Membrane</keyword>
<dbReference type="AlphaFoldDB" id="A0A0F9EIH0"/>
<feature type="transmembrane region" description="Helical" evidence="1">
    <location>
        <begin position="7"/>
        <end position="26"/>
    </location>
</feature>